<dbReference type="Gene3D" id="1.20.1600.10">
    <property type="entry name" value="Outer membrane efflux proteins (OEP)"/>
    <property type="match status" value="1"/>
</dbReference>
<feature type="chain" id="PRO_5041020049" evidence="2">
    <location>
        <begin position="28"/>
        <end position="487"/>
    </location>
</feature>
<dbReference type="InterPro" id="IPR003423">
    <property type="entry name" value="OMP_efflux"/>
</dbReference>
<comment type="subcellular location">
    <subcellularLocation>
        <location evidence="2">Cell membrane</location>
        <topology evidence="2">Lipid-anchor</topology>
    </subcellularLocation>
</comment>
<dbReference type="AlphaFoldDB" id="A0A9X3R885"/>
<dbReference type="RefSeq" id="WP_006472396.1">
    <property type="nucleotide sequence ID" value="NZ_CYTI01000016.1"/>
</dbReference>
<keyword evidence="2" id="KW-0732">Signal</keyword>
<reference evidence="4" key="1">
    <citation type="submission" date="2022-12" db="EMBL/GenBank/DDBJ databases">
        <authorList>
            <person name="Voronina O.L."/>
            <person name="Kunda M.S."/>
            <person name="Ryzhova N."/>
            <person name="Aksenova E.I."/>
        </authorList>
    </citation>
    <scope>NUCLEOTIDE SEQUENCE</scope>
    <source>
        <strain evidence="4">SCCH136:Ach223948</strain>
    </source>
</reference>
<keyword evidence="2" id="KW-0472">Membrane</keyword>
<evidence type="ECO:0000313" key="5">
    <source>
        <dbReference type="Proteomes" id="UP001141992"/>
    </source>
</evidence>
<keyword evidence="2" id="KW-1134">Transmembrane beta strand</keyword>
<sequence>MKQRKSLVARSTTAALLTLALAGCTLAPTYERPPAPIPNHWQGAGTAPVNTQAAAAELDWNAFVTDDHLRRLIELALDNNRDLRQSLLNVEAARAQYRVQRADRLPSVGVQGSGTRQRVPADLTYSGQSEVQASWQAGVGMTAFELDLFGRVRSLSQAALEEYLATEENARAARISLIAEVIQAYVSRDGAQRRHVLTAQTLHSREAALQLIAQRRQAGTATALDYQEAVGLVQQAKAQLERTDREVRQASNALGLLVGVADTGSHLPQEPATRTLLVQGIAAGAPSDLLTNRPEIQAAEHLLRSRNASIGAARAAFFPSVSLTGLFGSSSAELSGLFEGGQRSWSFTPQITLPIFNTGRNQANLELATVRKDSAIAGYEKAIQTAFKETSDALVAADTLRREEQALRELAQSSQQALVLSQARYRAGVDDHLRYLDAQRNDFANQISLIEVSTQRQSSLTDLFKSLGGRWKAAPENQAALSNGSGI</sequence>
<name>A0A9X3R885_ALCXX</name>
<accession>A0A9X3R885</accession>
<protein>
    <submittedName>
        <fullName evidence="4">Efflux transporter outer membrane subunit</fullName>
    </submittedName>
</protein>
<evidence type="ECO:0000256" key="2">
    <source>
        <dbReference type="RuleBase" id="RU362097"/>
    </source>
</evidence>
<dbReference type="PANTHER" id="PTHR30203">
    <property type="entry name" value="OUTER MEMBRANE CATION EFFLUX PROTEIN"/>
    <property type="match status" value="1"/>
</dbReference>
<organism evidence="4 5">
    <name type="scientific">Alcaligenes xylosoxydans xylosoxydans</name>
    <name type="common">Achromobacter xylosoxidans</name>
    <dbReference type="NCBI Taxonomy" id="85698"/>
    <lineage>
        <taxon>Bacteria</taxon>
        <taxon>Pseudomonadati</taxon>
        <taxon>Pseudomonadota</taxon>
        <taxon>Betaproteobacteria</taxon>
        <taxon>Burkholderiales</taxon>
        <taxon>Alcaligenaceae</taxon>
        <taxon>Achromobacter</taxon>
    </lineage>
</organism>
<evidence type="ECO:0000256" key="1">
    <source>
        <dbReference type="ARBA" id="ARBA00007613"/>
    </source>
</evidence>
<keyword evidence="2" id="KW-0564">Palmitate</keyword>
<evidence type="ECO:0000256" key="3">
    <source>
        <dbReference type="SAM" id="Coils"/>
    </source>
</evidence>
<feature type="coiled-coil region" evidence="3">
    <location>
        <begin position="226"/>
        <end position="253"/>
    </location>
</feature>
<dbReference type="PANTHER" id="PTHR30203:SF32">
    <property type="entry name" value="CATION EFFLUX SYSTEM PROTEIN CUSC"/>
    <property type="match status" value="1"/>
</dbReference>
<proteinExistence type="inferred from homology"/>
<dbReference type="Pfam" id="PF02321">
    <property type="entry name" value="OEP"/>
    <property type="match status" value="2"/>
</dbReference>
<dbReference type="SUPFAM" id="SSF56954">
    <property type="entry name" value="Outer membrane efflux proteins (OEP)"/>
    <property type="match status" value="1"/>
</dbReference>
<comment type="caution">
    <text evidence="4">The sequence shown here is derived from an EMBL/GenBank/DDBJ whole genome shotgun (WGS) entry which is preliminary data.</text>
</comment>
<dbReference type="NCBIfam" id="TIGR01845">
    <property type="entry name" value="outer_NodT"/>
    <property type="match status" value="1"/>
</dbReference>
<comment type="similarity">
    <text evidence="1 2">Belongs to the outer membrane factor (OMF) (TC 1.B.17) family.</text>
</comment>
<dbReference type="EMBL" id="JAPZVI010000035">
    <property type="protein sequence ID" value="MCZ8405200.1"/>
    <property type="molecule type" value="Genomic_DNA"/>
</dbReference>
<dbReference type="Gene3D" id="2.20.200.10">
    <property type="entry name" value="Outer membrane efflux proteins (OEP)"/>
    <property type="match status" value="1"/>
</dbReference>
<keyword evidence="2" id="KW-0812">Transmembrane</keyword>
<evidence type="ECO:0000313" key="4">
    <source>
        <dbReference type="EMBL" id="MCZ8405200.1"/>
    </source>
</evidence>
<dbReference type="GO" id="GO:0005886">
    <property type="term" value="C:plasma membrane"/>
    <property type="evidence" value="ECO:0007669"/>
    <property type="project" value="UniProtKB-SubCell"/>
</dbReference>
<dbReference type="Proteomes" id="UP001141992">
    <property type="component" value="Unassembled WGS sequence"/>
</dbReference>
<dbReference type="InterPro" id="IPR010131">
    <property type="entry name" value="MdtP/NodT-like"/>
</dbReference>
<keyword evidence="2" id="KW-0449">Lipoprotein</keyword>
<dbReference type="GO" id="GO:0015562">
    <property type="term" value="F:efflux transmembrane transporter activity"/>
    <property type="evidence" value="ECO:0007669"/>
    <property type="project" value="InterPro"/>
</dbReference>
<dbReference type="PROSITE" id="PS51257">
    <property type="entry name" value="PROKAR_LIPOPROTEIN"/>
    <property type="match status" value="1"/>
</dbReference>
<feature type="signal peptide" evidence="2">
    <location>
        <begin position="1"/>
        <end position="27"/>
    </location>
</feature>
<gene>
    <name evidence="4" type="ORF">O9570_27365</name>
</gene>
<keyword evidence="3" id="KW-0175">Coiled coil</keyword>